<dbReference type="EMBL" id="JABCUS010000005">
    <property type="protein sequence ID" value="NMX02933.1"/>
    <property type="molecule type" value="Genomic_DNA"/>
</dbReference>
<dbReference type="Gene3D" id="3.40.50.720">
    <property type="entry name" value="NAD(P)-binding Rossmann-like Domain"/>
    <property type="match status" value="1"/>
</dbReference>
<sequence length="131" mass="14623">MKEPIVLVMYTESGIRLDDEVNVNLEWSYSIEFEVVLENAAARLGNQEGIYVRDGYGNRNAICRSHIDRFQTAFNIEVQEWINAVARGEHTGSTSWDGYAATSVVDAALESQASGGIEINVKMIDKPDFYA</sequence>
<evidence type="ECO:0000313" key="1">
    <source>
        <dbReference type="EMBL" id="NMX02933.1"/>
    </source>
</evidence>
<name>A0A7Y0UT40_9ACTO</name>
<dbReference type="RefSeq" id="WP_036369064.1">
    <property type="nucleotide sequence ID" value="NZ_JABCUT010000014.1"/>
</dbReference>
<comment type="caution">
    <text evidence="1">The sequence shown here is derived from an EMBL/GenBank/DDBJ whole genome shotgun (WGS) entry which is preliminary data.</text>
</comment>
<accession>A0A7Y0UT40</accession>
<dbReference type="Gene3D" id="3.30.360.10">
    <property type="entry name" value="Dihydrodipicolinate Reductase, domain 2"/>
    <property type="match status" value="1"/>
</dbReference>
<dbReference type="Proteomes" id="UP000575397">
    <property type="component" value="Unassembled WGS sequence"/>
</dbReference>
<protein>
    <submittedName>
        <fullName evidence="1">Myo-inositol 2-dehydrogenase</fullName>
    </submittedName>
</protein>
<evidence type="ECO:0000313" key="2">
    <source>
        <dbReference type="Proteomes" id="UP000575397"/>
    </source>
</evidence>
<reference evidence="1 2" key="1">
    <citation type="submission" date="2020-04" db="EMBL/GenBank/DDBJ databases">
        <title>Antimicrobial susceptibility and clonality of vaginal-derived multi-drug resistant Mobiluncus isolates in China.</title>
        <authorList>
            <person name="Zhang X."/>
        </authorList>
    </citation>
    <scope>NUCLEOTIDE SEQUENCE [LARGE SCALE GENOMIC DNA]</scope>
    <source>
        <strain evidence="1 2">12</strain>
    </source>
</reference>
<organism evidence="1 2">
    <name type="scientific">Mobiluncus mulieris</name>
    <dbReference type="NCBI Taxonomy" id="2052"/>
    <lineage>
        <taxon>Bacteria</taxon>
        <taxon>Bacillati</taxon>
        <taxon>Actinomycetota</taxon>
        <taxon>Actinomycetes</taxon>
        <taxon>Actinomycetales</taxon>
        <taxon>Actinomycetaceae</taxon>
        <taxon>Mobiluncus</taxon>
    </lineage>
</organism>
<dbReference type="AlphaFoldDB" id="A0A7Y0UT40"/>
<gene>
    <name evidence="1" type="ORF">HHJ77_03035</name>
</gene>
<proteinExistence type="predicted"/>